<organism evidence="1 2">
    <name type="scientific">Scortum barcoo</name>
    <name type="common">barcoo grunter</name>
    <dbReference type="NCBI Taxonomy" id="214431"/>
    <lineage>
        <taxon>Eukaryota</taxon>
        <taxon>Metazoa</taxon>
        <taxon>Chordata</taxon>
        <taxon>Craniata</taxon>
        <taxon>Vertebrata</taxon>
        <taxon>Euteleostomi</taxon>
        <taxon>Actinopterygii</taxon>
        <taxon>Neopterygii</taxon>
        <taxon>Teleostei</taxon>
        <taxon>Neoteleostei</taxon>
        <taxon>Acanthomorphata</taxon>
        <taxon>Eupercaria</taxon>
        <taxon>Centrarchiformes</taxon>
        <taxon>Terapontoidei</taxon>
        <taxon>Terapontidae</taxon>
        <taxon>Scortum</taxon>
    </lineage>
</organism>
<comment type="caution">
    <text evidence="1">The sequence shown here is derived from an EMBL/GenBank/DDBJ whole genome shotgun (WGS) entry which is preliminary data.</text>
</comment>
<accession>A0ACB8XDI3</accession>
<gene>
    <name evidence="1" type="ORF">L3Q82_000149</name>
</gene>
<name>A0ACB8XDI3_9TELE</name>
<protein>
    <submittedName>
        <fullName evidence="1">Uncharacterized protein</fullName>
    </submittedName>
</protein>
<proteinExistence type="predicted"/>
<evidence type="ECO:0000313" key="2">
    <source>
        <dbReference type="Proteomes" id="UP000831701"/>
    </source>
</evidence>
<sequence>MHLVGKLGLLGFSTPLCNWLLDFLTERPQSATNHVVKFADDATVVGDLAYREEVEQLIQPSHAPLLINNTAVEVVSSTKFLGVHITDDLTWSVNTASLVKRAQQRLHFLMWMKRAHLPPPILSLRSTGVLLESILTKLHLCLCGAEDALLLTGGGL</sequence>
<keyword evidence="2" id="KW-1185">Reference proteome</keyword>
<dbReference type="EMBL" id="CM041531">
    <property type="protein sequence ID" value="KAI3376898.1"/>
    <property type="molecule type" value="Genomic_DNA"/>
</dbReference>
<evidence type="ECO:0000313" key="1">
    <source>
        <dbReference type="EMBL" id="KAI3376898.1"/>
    </source>
</evidence>
<dbReference type="Proteomes" id="UP000831701">
    <property type="component" value="Chromosome 1"/>
</dbReference>
<reference evidence="1" key="1">
    <citation type="submission" date="2022-04" db="EMBL/GenBank/DDBJ databases">
        <title>Jade perch genome.</title>
        <authorList>
            <person name="Chao B."/>
        </authorList>
    </citation>
    <scope>NUCLEOTIDE SEQUENCE</scope>
    <source>
        <strain evidence="1">CB-2022</strain>
    </source>
</reference>